<feature type="region of interest" description="Disordered" evidence="1">
    <location>
        <begin position="63"/>
        <end position="135"/>
    </location>
</feature>
<name>A0ABQ1YAY6_9BACL</name>
<dbReference type="Gene3D" id="3.30.1490.480">
    <property type="entry name" value="Endolytic murein transglycosylase"/>
    <property type="match status" value="1"/>
</dbReference>
<feature type="compositionally biased region" description="Low complexity" evidence="1">
    <location>
        <begin position="124"/>
        <end position="135"/>
    </location>
</feature>
<dbReference type="Proteomes" id="UP000659344">
    <property type="component" value="Unassembled WGS sequence"/>
</dbReference>
<evidence type="ECO:0000256" key="1">
    <source>
        <dbReference type="SAM" id="MobiDB-lite"/>
    </source>
</evidence>
<comment type="caution">
    <text evidence="2">The sequence shown here is derived from an EMBL/GenBank/DDBJ whole genome shotgun (WGS) entry which is preliminary data.</text>
</comment>
<evidence type="ECO:0008006" key="4">
    <source>
        <dbReference type="Google" id="ProtNLM"/>
    </source>
</evidence>
<gene>
    <name evidence="2" type="ORF">GCM10008013_13330</name>
</gene>
<dbReference type="RefSeq" id="WP_188537004.1">
    <property type="nucleotide sequence ID" value="NZ_BMFT01000001.1"/>
</dbReference>
<proteinExistence type="predicted"/>
<dbReference type="EMBL" id="BMFT01000001">
    <property type="protein sequence ID" value="GGH17796.1"/>
    <property type="molecule type" value="Genomic_DNA"/>
</dbReference>
<evidence type="ECO:0000313" key="2">
    <source>
        <dbReference type="EMBL" id="GGH17796.1"/>
    </source>
</evidence>
<evidence type="ECO:0000313" key="3">
    <source>
        <dbReference type="Proteomes" id="UP000659344"/>
    </source>
</evidence>
<sequence length="208" mass="22362">MIKNRHFMLGLGVGLIIGALLLQVMMIGQGQPRNLSTMEQVQQAAAELNLKVVKNTEELLTEEEWKAKSQDAALSNGEDEKEASTLDPNEPATPESPLTPTSPQEPEGEIDSNVSKPDEKKITSPDSPNSPDEPEPVVVEYKIRSGATLSNVASGLKKAGVISDESAFIKKASAKGVNRKLQVGTYNFTIGEDFNSIISKITLKSSGK</sequence>
<reference evidence="3" key="1">
    <citation type="journal article" date="2019" name="Int. J. Syst. Evol. Microbiol.">
        <title>The Global Catalogue of Microorganisms (GCM) 10K type strain sequencing project: providing services to taxonomists for standard genome sequencing and annotation.</title>
        <authorList>
            <consortium name="The Broad Institute Genomics Platform"/>
            <consortium name="The Broad Institute Genome Sequencing Center for Infectious Disease"/>
            <person name="Wu L."/>
            <person name="Ma J."/>
        </authorList>
    </citation>
    <scope>NUCLEOTIDE SEQUENCE [LARGE SCALE GENOMIC DNA]</scope>
    <source>
        <strain evidence="3">CGMCC 1.12769</strain>
    </source>
</reference>
<accession>A0ABQ1YAY6</accession>
<organism evidence="2 3">
    <name type="scientific">Paenibacillus segetis</name>
    <dbReference type="NCBI Taxonomy" id="1325360"/>
    <lineage>
        <taxon>Bacteria</taxon>
        <taxon>Bacillati</taxon>
        <taxon>Bacillota</taxon>
        <taxon>Bacilli</taxon>
        <taxon>Bacillales</taxon>
        <taxon>Paenibacillaceae</taxon>
        <taxon>Paenibacillus</taxon>
    </lineage>
</organism>
<protein>
    <recommendedName>
        <fullName evidence="4">YceG-like family protein</fullName>
    </recommendedName>
</protein>
<keyword evidence="3" id="KW-1185">Reference proteome</keyword>